<accession>A0AAN9L608</accession>
<dbReference type="EMBL" id="JAYMYQ010000005">
    <property type="protein sequence ID" value="KAK7328423.1"/>
    <property type="molecule type" value="Genomic_DNA"/>
</dbReference>
<gene>
    <name evidence="1" type="ORF">VNO77_22529</name>
</gene>
<evidence type="ECO:0000313" key="2">
    <source>
        <dbReference type="Proteomes" id="UP001367508"/>
    </source>
</evidence>
<reference evidence="1 2" key="1">
    <citation type="submission" date="2024-01" db="EMBL/GenBank/DDBJ databases">
        <title>The genomes of 5 underutilized Papilionoideae crops provide insights into root nodulation and disease resistanc.</title>
        <authorList>
            <person name="Jiang F."/>
        </authorList>
    </citation>
    <scope>NUCLEOTIDE SEQUENCE [LARGE SCALE GENOMIC DNA]</scope>
    <source>
        <strain evidence="1">LVBAO_FW01</strain>
        <tissue evidence="1">Leaves</tissue>
    </source>
</reference>
<protein>
    <submittedName>
        <fullName evidence="1">Uncharacterized protein</fullName>
    </submittedName>
</protein>
<dbReference type="Proteomes" id="UP001367508">
    <property type="component" value="Unassembled WGS sequence"/>
</dbReference>
<sequence length="112" mass="13005">MELLTIQNSRSTPTEESFQMLTRIEEKILENQTELERKQISSLLAIVQKAFPKFLPRRSRVWRLKRAIVWVDLALAEKELFEVTFNVIGGDRGEIHVNDDDVLLQVLLASLK</sequence>
<evidence type="ECO:0000313" key="1">
    <source>
        <dbReference type="EMBL" id="KAK7328423.1"/>
    </source>
</evidence>
<proteinExistence type="predicted"/>
<organism evidence="1 2">
    <name type="scientific">Canavalia gladiata</name>
    <name type="common">Sword bean</name>
    <name type="synonym">Dolichos gladiatus</name>
    <dbReference type="NCBI Taxonomy" id="3824"/>
    <lineage>
        <taxon>Eukaryota</taxon>
        <taxon>Viridiplantae</taxon>
        <taxon>Streptophyta</taxon>
        <taxon>Embryophyta</taxon>
        <taxon>Tracheophyta</taxon>
        <taxon>Spermatophyta</taxon>
        <taxon>Magnoliopsida</taxon>
        <taxon>eudicotyledons</taxon>
        <taxon>Gunneridae</taxon>
        <taxon>Pentapetalae</taxon>
        <taxon>rosids</taxon>
        <taxon>fabids</taxon>
        <taxon>Fabales</taxon>
        <taxon>Fabaceae</taxon>
        <taxon>Papilionoideae</taxon>
        <taxon>50 kb inversion clade</taxon>
        <taxon>NPAAA clade</taxon>
        <taxon>indigoferoid/millettioid clade</taxon>
        <taxon>Phaseoleae</taxon>
        <taxon>Canavalia</taxon>
    </lineage>
</organism>
<comment type="caution">
    <text evidence="1">The sequence shown here is derived from an EMBL/GenBank/DDBJ whole genome shotgun (WGS) entry which is preliminary data.</text>
</comment>
<dbReference type="AlphaFoldDB" id="A0AAN9L608"/>
<keyword evidence="2" id="KW-1185">Reference proteome</keyword>
<name>A0AAN9L608_CANGL</name>